<dbReference type="RefSeq" id="WP_281845034.1">
    <property type="nucleotide sequence ID" value="NZ_BSCH01000008.1"/>
</dbReference>
<dbReference type="AlphaFoldDB" id="A0A9W6C9U4"/>
<organism evidence="7 8">
    <name type="scientific">Sellimonas catena</name>
    <dbReference type="NCBI Taxonomy" id="2994035"/>
    <lineage>
        <taxon>Bacteria</taxon>
        <taxon>Bacillati</taxon>
        <taxon>Bacillota</taxon>
        <taxon>Clostridia</taxon>
        <taxon>Lachnospirales</taxon>
        <taxon>Lachnospiraceae</taxon>
        <taxon>Sellimonas</taxon>
    </lineage>
</organism>
<comment type="subcellular location">
    <subcellularLocation>
        <location evidence="1">Membrane</location>
        <topology evidence="1">Multi-pass membrane protein</topology>
    </subcellularLocation>
</comment>
<dbReference type="InterPro" id="IPR013525">
    <property type="entry name" value="ABC2_TM"/>
</dbReference>
<feature type="transmembrane region" description="Helical" evidence="5">
    <location>
        <begin position="217"/>
        <end position="239"/>
    </location>
</feature>
<reference evidence="7" key="3">
    <citation type="journal article" date="2023" name="Int. J. Syst. Evol. Microbiol.">
        <title>Sellimonas catena sp. nov., isolated from human faeces.</title>
        <authorList>
            <person name="Hisatomi A."/>
            <person name="Ohkuma M."/>
            <person name="Sakamoto M."/>
        </authorList>
    </citation>
    <scope>NUCLEOTIDE SEQUENCE</scope>
    <source>
        <strain evidence="7">18CBH55</strain>
    </source>
</reference>
<feature type="domain" description="ABC-2 type transporter transmembrane" evidence="6">
    <location>
        <begin position="19"/>
        <end position="200"/>
    </location>
</feature>
<dbReference type="EMBL" id="BSCH01000008">
    <property type="protein sequence ID" value="GLG90108.1"/>
    <property type="molecule type" value="Genomic_DNA"/>
</dbReference>
<reference evidence="7" key="1">
    <citation type="submission" date="2022-11" db="EMBL/GenBank/DDBJ databases">
        <title>Draft genome sequence of Sellimonas catena strain 18CBH55.</title>
        <authorList>
            <person name="Atsushi H."/>
            <person name="Moriya O."/>
            <person name="Mitsuo S."/>
        </authorList>
    </citation>
    <scope>NUCLEOTIDE SEQUENCE</scope>
    <source>
        <strain evidence="7">18CBH55</strain>
    </source>
</reference>
<keyword evidence="3 5" id="KW-1133">Transmembrane helix</keyword>
<keyword evidence="2 5" id="KW-0812">Transmembrane</keyword>
<dbReference type="PANTHER" id="PTHR43229:SF6">
    <property type="entry name" value="ABC-TYPE MULTIDRUG TRANSPORT SYSTEM, PERMEASE COMPONENT"/>
    <property type="match status" value="1"/>
</dbReference>
<comment type="caution">
    <text evidence="7">The sequence shown here is derived from an EMBL/GenBank/DDBJ whole genome shotgun (WGS) entry which is preliminary data.</text>
</comment>
<name>A0A9W6C9U4_9FIRM</name>
<feature type="transmembrane region" description="Helical" evidence="5">
    <location>
        <begin position="53"/>
        <end position="74"/>
    </location>
</feature>
<dbReference type="GO" id="GO:0016020">
    <property type="term" value="C:membrane"/>
    <property type="evidence" value="ECO:0007669"/>
    <property type="project" value="UniProtKB-SubCell"/>
</dbReference>
<evidence type="ECO:0000256" key="5">
    <source>
        <dbReference type="SAM" id="Phobius"/>
    </source>
</evidence>
<evidence type="ECO:0000259" key="6">
    <source>
        <dbReference type="Pfam" id="PF01061"/>
    </source>
</evidence>
<proteinExistence type="predicted"/>
<dbReference type="InterPro" id="IPR051784">
    <property type="entry name" value="Nod_factor_ABC_transporter"/>
</dbReference>
<dbReference type="GO" id="GO:0140359">
    <property type="term" value="F:ABC-type transporter activity"/>
    <property type="evidence" value="ECO:0007669"/>
    <property type="project" value="InterPro"/>
</dbReference>
<feature type="transmembrane region" description="Helical" evidence="5">
    <location>
        <begin position="131"/>
        <end position="156"/>
    </location>
</feature>
<dbReference type="PANTHER" id="PTHR43229">
    <property type="entry name" value="NODULATION PROTEIN J"/>
    <property type="match status" value="1"/>
</dbReference>
<evidence type="ECO:0000256" key="3">
    <source>
        <dbReference type="ARBA" id="ARBA00022989"/>
    </source>
</evidence>
<evidence type="ECO:0000256" key="1">
    <source>
        <dbReference type="ARBA" id="ARBA00004141"/>
    </source>
</evidence>
<reference evidence="7" key="2">
    <citation type="submission" date="2022-11" db="EMBL/GenBank/DDBJ databases">
        <title>Draft genome sequence of Sellimonas catena strain 18CBH55.</title>
        <authorList>
            <person name="Hisatomi A."/>
            <person name="Ohkuma M."/>
            <person name="Sakamoto M."/>
        </authorList>
    </citation>
    <scope>NUCLEOTIDE SEQUENCE</scope>
    <source>
        <strain evidence="7">18CBH55</strain>
    </source>
</reference>
<gene>
    <name evidence="7" type="ORF">Selli2_15350</name>
</gene>
<evidence type="ECO:0000313" key="7">
    <source>
        <dbReference type="EMBL" id="GLG90108.1"/>
    </source>
</evidence>
<evidence type="ECO:0000256" key="4">
    <source>
        <dbReference type="ARBA" id="ARBA00023136"/>
    </source>
</evidence>
<accession>A0A9W6C9U4</accession>
<feature type="transmembrane region" description="Helical" evidence="5">
    <location>
        <begin position="20"/>
        <end position="41"/>
    </location>
</feature>
<dbReference type="Pfam" id="PF01061">
    <property type="entry name" value="ABC2_membrane"/>
    <property type="match status" value="1"/>
</dbReference>
<feature type="transmembrane region" description="Helical" evidence="5">
    <location>
        <begin position="95"/>
        <end position="119"/>
    </location>
</feature>
<keyword evidence="4 5" id="KW-0472">Membrane</keyword>
<evidence type="ECO:0000256" key="2">
    <source>
        <dbReference type="ARBA" id="ARBA00022692"/>
    </source>
</evidence>
<dbReference type="Proteomes" id="UP001145094">
    <property type="component" value="Unassembled WGS sequence"/>
</dbReference>
<protein>
    <recommendedName>
        <fullName evidence="6">ABC-2 type transporter transmembrane domain-containing protein</fullName>
    </recommendedName>
</protein>
<evidence type="ECO:0000313" key="8">
    <source>
        <dbReference type="Proteomes" id="UP001145094"/>
    </source>
</evidence>
<sequence>MIHLLKAEYKKSFIELKTYYPDQIVDIIIKYFLFVAFFVGFGKSQIDVGAFYIGYLYWMIASYIIAEASASISFEKQVGTIEQIFLKPVSVLQILTLRTFVMFSISVLKFGILFLIVSLTLKITFTVTPAVLLIFLISIIGFTGIGIGLSGLTLLFAKTASFESIVSYGLLLISGTVISYQNMPDIIFKIIRILPFVLEIDISQKVLKTEIISIPDFFLVLLSNVAMFCLGCLVFQFFLKRVKRYGVMNKY</sequence>